<dbReference type="EMBL" id="ML179117">
    <property type="protein sequence ID" value="THU99574.1"/>
    <property type="molecule type" value="Genomic_DNA"/>
</dbReference>
<feature type="region of interest" description="Disordered" evidence="1">
    <location>
        <begin position="252"/>
        <end position="321"/>
    </location>
</feature>
<protein>
    <submittedName>
        <fullName evidence="2">Uncharacterized protein</fullName>
    </submittedName>
</protein>
<feature type="compositionally biased region" description="Polar residues" evidence="1">
    <location>
        <begin position="39"/>
        <end position="69"/>
    </location>
</feature>
<evidence type="ECO:0000256" key="1">
    <source>
        <dbReference type="SAM" id="MobiDB-lite"/>
    </source>
</evidence>
<feature type="region of interest" description="Disordered" evidence="1">
    <location>
        <begin position="39"/>
        <end position="80"/>
    </location>
</feature>
<reference evidence="2 3" key="1">
    <citation type="journal article" date="2019" name="Nat. Ecol. Evol.">
        <title>Megaphylogeny resolves global patterns of mushroom evolution.</title>
        <authorList>
            <person name="Varga T."/>
            <person name="Krizsan K."/>
            <person name="Foldi C."/>
            <person name="Dima B."/>
            <person name="Sanchez-Garcia M."/>
            <person name="Sanchez-Ramirez S."/>
            <person name="Szollosi G.J."/>
            <person name="Szarkandi J.G."/>
            <person name="Papp V."/>
            <person name="Albert L."/>
            <person name="Andreopoulos W."/>
            <person name="Angelini C."/>
            <person name="Antonin V."/>
            <person name="Barry K.W."/>
            <person name="Bougher N.L."/>
            <person name="Buchanan P."/>
            <person name="Buyck B."/>
            <person name="Bense V."/>
            <person name="Catcheside P."/>
            <person name="Chovatia M."/>
            <person name="Cooper J."/>
            <person name="Damon W."/>
            <person name="Desjardin D."/>
            <person name="Finy P."/>
            <person name="Geml J."/>
            <person name="Haridas S."/>
            <person name="Hughes K."/>
            <person name="Justo A."/>
            <person name="Karasinski D."/>
            <person name="Kautmanova I."/>
            <person name="Kiss B."/>
            <person name="Kocsube S."/>
            <person name="Kotiranta H."/>
            <person name="LaButti K.M."/>
            <person name="Lechner B.E."/>
            <person name="Liimatainen K."/>
            <person name="Lipzen A."/>
            <person name="Lukacs Z."/>
            <person name="Mihaltcheva S."/>
            <person name="Morgado L.N."/>
            <person name="Niskanen T."/>
            <person name="Noordeloos M.E."/>
            <person name="Ohm R.A."/>
            <person name="Ortiz-Santana B."/>
            <person name="Ovrebo C."/>
            <person name="Racz N."/>
            <person name="Riley R."/>
            <person name="Savchenko A."/>
            <person name="Shiryaev A."/>
            <person name="Soop K."/>
            <person name="Spirin V."/>
            <person name="Szebenyi C."/>
            <person name="Tomsovsky M."/>
            <person name="Tulloss R.E."/>
            <person name="Uehling J."/>
            <person name="Grigoriev I.V."/>
            <person name="Vagvolgyi C."/>
            <person name="Papp T."/>
            <person name="Martin F.M."/>
            <person name="Miettinen O."/>
            <person name="Hibbett D.S."/>
            <person name="Nagy L.G."/>
        </authorList>
    </citation>
    <scope>NUCLEOTIDE SEQUENCE [LARGE SCALE GENOMIC DNA]</scope>
    <source>
        <strain evidence="2 3">CBS 962.96</strain>
    </source>
</reference>
<evidence type="ECO:0000313" key="3">
    <source>
        <dbReference type="Proteomes" id="UP000297245"/>
    </source>
</evidence>
<evidence type="ECO:0000313" key="2">
    <source>
        <dbReference type="EMBL" id="THU99574.1"/>
    </source>
</evidence>
<gene>
    <name evidence="2" type="ORF">K435DRAFT_794829</name>
</gene>
<organism evidence="2 3">
    <name type="scientific">Dendrothele bispora (strain CBS 962.96)</name>
    <dbReference type="NCBI Taxonomy" id="1314807"/>
    <lineage>
        <taxon>Eukaryota</taxon>
        <taxon>Fungi</taxon>
        <taxon>Dikarya</taxon>
        <taxon>Basidiomycota</taxon>
        <taxon>Agaricomycotina</taxon>
        <taxon>Agaricomycetes</taxon>
        <taxon>Agaricomycetidae</taxon>
        <taxon>Agaricales</taxon>
        <taxon>Agaricales incertae sedis</taxon>
        <taxon>Dendrothele</taxon>
    </lineage>
</organism>
<name>A0A4S8MAT9_DENBC</name>
<dbReference type="Proteomes" id="UP000297245">
    <property type="component" value="Unassembled WGS sequence"/>
</dbReference>
<dbReference type="OrthoDB" id="3226552at2759"/>
<feature type="compositionally biased region" description="Pro residues" evidence="1">
    <location>
        <begin position="307"/>
        <end position="321"/>
    </location>
</feature>
<proteinExistence type="predicted"/>
<sequence>MVSFKSTFPPVRRRCPLSSSSAWIFSKVLMSKRLRRWSSSGQVSAPTTPSPTDFSYQSPNLTTPTSVPSNDYGYDDYDDDDQRWSEVIPPKAALTFAPVWDPDHDTVRFSGAQLLNLNESSEEERISPTDACSQVLTVGHSTLPLSEPTSTLQFFQDHYDYLFSSRSGAQSRQSWERGGDRERRKKVGRTQTSSTLDGLDVYLRGSLMLNNNNDDRRHGKDERYFSCLEYLDQDFDFDPRTSFAKKYFQDFSEDNNNDKDALSSSSSSSSVSDGNVSDEGFFEVSDLTRCGQRHEREGAARTRDKNPGPPPPPPPPPTPPS</sequence>
<feature type="region of interest" description="Disordered" evidence="1">
    <location>
        <begin position="172"/>
        <end position="193"/>
    </location>
</feature>
<keyword evidence="3" id="KW-1185">Reference proteome</keyword>
<feature type="compositionally biased region" description="Basic and acidic residues" evidence="1">
    <location>
        <begin position="292"/>
        <end position="306"/>
    </location>
</feature>
<dbReference type="AlphaFoldDB" id="A0A4S8MAT9"/>
<accession>A0A4S8MAT9</accession>
<feature type="compositionally biased region" description="Low complexity" evidence="1">
    <location>
        <begin position="263"/>
        <end position="272"/>
    </location>
</feature>